<feature type="compositionally biased region" description="Basic and acidic residues" evidence="1">
    <location>
        <begin position="12"/>
        <end position="24"/>
    </location>
</feature>
<feature type="domain" description="Myb/SANT-like" evidence="2">
    <location>
        <begin position="25"/>
        <end position="115"/>
    </location>
</feature>
<sequence>MSNPQVNSTQENVRDENQKRPKADWNDQASEVFIRICVDETLAGNRPNGHFNKVGWKSIINKFAAMTGRNYTYKQFKNKWDSLKKDWQIWTNLTGKETGLGWDPIKQTIDASDEWCTKKLKLDILFKHVAATGDGAWAPSSGFVPINDGPTMEGLLHMDHVHDQEENFNININDSEWLDNINVDADAYANVTQTQDNGKKRKKMVVTKVGAAVKLSKQLDRMYDSMDKFVENKSEQNCSISEVMEILESMPEI</sequence>
<feature type="region of interest" description="Disordered" evidence="1">
    <location>
        <begin position="1"/>
        <end position="24"/>
    </location>
</feature>
<protein>
    <recommendedName>
        <fullName evidence="2">Myb/SANT-like domain-containing protein</fullName>
    </recommendedName>
</protein>
<feature type="compositionally biased region" description="Polar residues" evidence="1">
    <location>
        <begin position="1"/>
        <end position="11"/>
    </location>
</feature>
<gene>
    <name evidence="3" type="ORF">Dsin_008537</name>
</gene>
<name>A0AAE0EB96_9ROSI</name>
<evidence type="ECO:0000313" key="3">
    <source>
        <dbReference type="EMBL" id="KAK3221512.1"/>
    </source>
</evidence>
<keyword evidence="4" id="KW-1185">Reference proteome</keyword>
<dbReference type="PANTHER" id="PTHR31704">
    <property type="entry name" value="MYB/SANT-LIKE DNA-BINDING DOMAIN PROTEIN-RELATED"/>
    <property type="match status" value="1"/>
</dbReference>
<evidence type="ECO:0000259" key="2">
    <source>
        <dbReference type="Pfam" id="PF12776"/>
    </source>
</evidence>
<reference evidence="3" key="1">
    <citation type="journal article" date="2023" name="Plant J.">
        <title>Genome sequences and population genomics provide insights into the demographic history, inbreeding, and mutation load of two 'living fossil' tree species of Dipteronia.</title>
        <authorList>
            <person name="Feng Y."/>
            <person name="Comes H.P."/>
            <person name="Chen J."/>
            <person name="Zhu S."/>
            <person name="Lu R."/>
            <person name="Zhang X."/>
            <person name="Li P."/>
            <person name="Qiu J."/>
            <person name="Olsen K.M."/>
            <person name="Qiu Y."/>
        </authorList>
    </citation>
    <scope>NUCLEOTIDE SEQUENCE</scope>
    <source>
        <strain evidence="3">NBL</strain>
    </source>
</reference>
<dbReference type="Proteomes" id="UP001281410">
    <property type="component" value="Unassembled WGS sequence"/>
</dbReference>
<comment type="caution">
    <text evidence="3">The sequence shown here is derived from an EMBL/GenBank/DDBJ whole genome shotgun (WGS) entry which is preliminary data.</text>
</comment>
<evidence type="ECO:0000256" key="1">
    <source>
        <dbReference type="SAM" id="MobiDB-lite"/>
    </source>
</evidence>
<organism evidence="3 4">
    <name type="scientific">Dipteronia sinensis</name>
    <dbReference type="NCBI Taxonomy" id="43782"/>
    <lineage>
        <taxon>Eukaryota</taxon>
        <taxon>Viridiplantae</taxon>
        <taxon>Streptophyta</taxon>
        <taxon>Embryophyta</taxon>
        <taxon>Tracheophyta</taxon>
        <taxon>Spermatophyta</taxon>
        <taxon>Magnoliopsida</taxon>
        <taxon>eudicotyledons</taxon>
        <taxon>Gunneridae</taxon>
        <taxon>Pentapetalae</taxon>
        <taxon>rosids</taxon>
        <taxon>malvids</taxon>
        <taxon>Sapindales</taxon>
        <taxon>Sapindaceae</taxon>
        <taxon>Hippocastanoideae</taxon>
        <taxon>Acereae</taxon>
        <taxon>Dipteronia</taxon>
    </lineage>
</organism>
<dbReference type="EMBL" id="JANJYJ010000003">
    <property type="protein sequence ID" value="KAK3221512.1"/>
    <property type="molecule type" value="Genomic_DNA"/>
</dbReference>
<evidence type="ECO:0000313" key="4">
    <source>
        <dbReference type="Proteomes" id="UP001281410"/>
    </source>
</evidence>
<proteinExistence type="predicted"/>
<dbReference type="PANTHER" id="PTHR31704:SF37">
    <property type="entry name" value="HEAT SHOCK PROTEIN"/>
    <property type="match status" value="1"/>
</dbReference>
<dbReference type="AlphaFoldDB" id="A0AAE0EB96"/>
<accession>A0AAE0EB96</accession>
<dbReference type="Pfam" id="PF12776">
    <property type="entry name" value="Myb_DNA-bind_3"/>
    <property type="match status" value="1"/>
</dbReference>
<dbReference type="InterPro" id="IPR024752">
    <property type="entry name" value="Myb/SANT-like_dom"/>
</dbReference>